<evidence type="ECO:0000313" key="1">
    <source>
        <dbReference type="EMBL" id="AYF01010.1"/>
    </source>
</evidence>
<dbReference type="InterPro" id="IPR027417">
    <property type="entry name" value="P-loop_NTPase"/>
</dbReference>
<proteinExistence type="predicted"/>
<dbReference type="PANTHER" id="PTHR37816">
    <property type="entry name" value="YALI0E33011P"/>
    <property type="match status" value="1"/>
</dbReference>
<dbReference type="GO" id="GO:0016301">
    <property type="term" value="F:kinase activity"/>
    <property type="evidence" value="ECO:0007669"/>
    <property type="project" value="UniProtKB-KW"/>
</dbReference>
<dbReference type="EMBL" id="CP044081">
    <property type="protein sequence ID" value="QEU08806.1"/>
    <property type="molecule type" value="Genomic_DNA"/>
</dbReference>
<keyword evidence="1" id="KW-0418">Kinase</keyword>
<dbReference type="EMBL" id="CP031078">
    <property type="protein sequence ID" value="AYF01010.1"/>
    <property type="molecule type" value="Genomic_DNA"/>
</dbReference>
<dbReference type="InterPro" id="IPR052922">
    <property type="entry name" value="Cytidylate_Kinase-2"/>
</dbReference>
<evidence type="ECO:0000313" key="2">
    <source>
        <dbReference type="EMBL" id="QEU08806.1"/>
    </source>
</evidence>
<organism evidence="1 3">
    <name type="scientific">Paracoccus yeei</name>
    <dbReference type="NCBI Taxonomy" id="147645"/>
    <lineage>
        <taxon>Bacteria</taxon>
        <taxon>Pseudomonadati</taxon>
        <taxon>Pseudomonadota</taxon>
        <taxon>Alphaproteobacteria</taxon>
        <taxon>Rhodobacterales</taxon>
        <taxon>Paracoccaceae</taxon>
        <taxon>Paracoccus</taxon>
    </lineage>
</organism>
<evidence type="ECO:0000313" key="4">
    <source>
        <dbReference type="Proteomes" id="UP000324507"/>
    </source>
</evidence>
<sequence length="185" mass="20819">MSRKPRVYLTGASCAGVSTLGSLLSMRFGVAQIDVDDCYWMPTDPPFTTKRPPEERVRLIQDRQSALEGWILSGSCIGWGDALIQDVDLIVFLHTPTPVRLQRLDRREAARHGSRILPGGDMHAAHKAFRDWASCYDDPEFTGRSFAQHQKWLSKQSAPVLRLNGEHDPEKLADRVARHFGLVDP</sequence>
<dbReference type="PANTHER" id="PTHR37816:SF2">
    <property type="entry name" value="DNA TOPOLOGY MODULATION PROTEIN FLAR-RELATED PROTEIN"/>
    <property type="match status" value="1"/>
</dbReference>
<protein>
    <submittedName>
        <fullName evidence="1">Adenylate kinase</fullName>
    </submittedName>
</protein>
<dbReference type="RefSeq" id="WP_120441374.1">
    <property type="nucleotide sequence ID" value="NZ_CALTWI010000159.1"/>
</dbReference>
<dbReference type="Proteomes" id="UP000324507">
    <property type="component" value="Chromosome"/>
</dbReference>
<dbReference type="Gene3D" id="3.40.50.300">
    <property type="entry name" value="P-loop containing nucleotide triphosphate hydrolases"/>
    <property type="match status" value="1"/>
</dbReference>
<reference evidence="1" key="1">
    <citation type="journal article" date="2018" name="Front. Microbiol.">
        <title>Genome Structure of the Opportunistic Pathogen Paracoccus yeei (Alphaproteobacteria) and Identification of Putative Virulence Factors.</title>
        <authorList>
            <person name="Lasek R."/>
            <person name="Szuplewska M."/>
            <person name="Mitura M."/>
            <person name="Decewicz P."/>
            <person name="Chmielowska C."/>
            <person name="Pawlot A."/>
            <person name="Sentkowska D."/>
            <person name="Czarnecki J."/>
            <person name="Bartosik D."/>
        </authorList>
    </citation>
    <scope>NUCLEOTIDE SEQUENCE</scope>
    <source>
        <strain evidence="1">CCUG 32053</strain>
    </source>
</reference>
<gene>
    <name evidence="2" type="ORF">FOB51_12825</name>
    <name evidence="1" type="ORF">PY32053_01380</name>
</gene>
<dbReference type="SUPFAM" id="SSF52540">
    <property type="entry name" value="P-loop containing nucleoside triphosphate hydrolases"/>
    <property type="match status" value="1"/>
</dbReference>
<dbReference type="Proteomes" id="UP000272010">
    <property type="component" value="Chromosome"/>
</dbReference>
<reference evidence="2 4" key="3">
    <citation type="submission" date="2019-09" db="EMBL/GenBank/DDBJ databases">
        <title>FDA dAtabase for Regulatory Grade micrObial Sequences (FDA-ARGOS): Supporting development and validation of Infectious Disease Dx tests.</title>
        <authorList>
            <person name="Sciortino C."/>
            <person name="Tallon L."/>
            <person name="Sadzewicz L."/>
            <person name="Vavikolanu K."/>
            <person name="Mehta A."/>
            <person name="Aluvathingal J."/>
            <person name="Nadendla S."/>
            <person name="Nandy P."/>
            <person name="Geyer C."/>
            <person name="Yan Y."/>
            <person name="Sichtig H."/>
        </authorList>
    </citation>
    <scope>NUCLEOTIDE SEQUENCE [LARGE SCALE GENOMIC DNA]</scope>
    <source>
        <strain evidence="2 4">FDAARGOS_643</strain>
    </source>
</reference>
<keyword evidence="1" id="KW-0808">Transferase</keyword>
<dbReference type="AlphaFoldDB" id="A0A386ULK9"/>
<evidence type="ECO:0000313" key="3">
    <source>
        <dbReference type="Proteomes" id="UP000272010"/>
    </source>
</evidence>
<name>A0A386ULK9_9RHOB</name>
<reference evidence="3" key="2">
    <citation type="submission" date="2018-07" db="EMBL/GenBank/DDBJ databases">
        <title>Genome Structure of the Opportunistic Pathogen Paracoccus yeei (Alphaproteobacteria) and Identification of Putative Virulence Factors.</title>
        <authorList>
            <person name="Lasek R."/>
            <person name="Szuplewska M."/>
            <person name="Mitura M."/>
            <person name="Decewicz P."/>
            <person name="Chmielowska C."/>
            <person name="Pawlot A."/>
            <person name="Sentkowska D."/>
            <person name="Czarnecki J."/>
            <person name="Bartosik D."/>
        </authorList>
    </citation>
    <scope>NUCLEOTIDE SEQUENCE [LARGE SCALE GENOMIC DNA]</scope>
    <source>
        <strain evidence="3">CCUG 32053</strain>
    </source>
</reference>
<dbReference type="NCBIfam" id="NF004861">
    <property type="entry name" value="PRK06217.1"/>
    <property type="match status" value="1"/>
</dbReference>
<accession>A0A386ULK9</accession>